<dbReference type="PANTHER" id="PTHR43777">
    <property type="entry name" value="MOLYBDENUM COFACTOR CYTIDYLYLTRANSFERASE"/>
    <property type="match status" value="1"/>
</dbReference>
<evidence type="ECO:0000259" key="2">
    <source>
        <dbReference type="Pfam" id="PF12804"/>
    </source>
</evidence>
<keyword evidence="1" id="KW-0460">Magnesium</keyword>
<gene>
    <name evidence="3" type="primary">mocA</name>
    <name evidence="3" type="ORF">C9I89_03115</name>
</gene>
<dbReference type="NCBIfam" id="TIGR03310">
    <property type="entry name" value="matur_MocA_YgfJ"/>
    <property type="match status" value="1"/>
</dbReference>
<dbReference type="SUPFAM" id="SSF53448">
    <property type="entry name" value="Nucleotide-diphospho-sugar transferases"/>
    <property type="match status" value="1"/>
</dbReference>
<evidence type="ECO:0000313" key="3">
    <source>
        <dbReference type="EMBL" id="PSW06541.1"/>
    </source>
</evidence>
<dbReference type="GO" id="GO:0016779">
    <property type="term" value="F:nucleotidyltransferase activity"/>
    <property type="evidence" value="ECO:0007669"/>
    <property type="project" value="UniProtKB-KW"/>
</dbReference>
<keyword evidence="3" id="KW-0548">Nucleotidyltransferase</keyword>
<evidence type="ECO:0000256" key="1">
    <source>
        <dbReference type="ARBA" id="ARBA00022842"/>
    </source>
</evidence>
<dbReference type="OrthoDB" id="5298023at2"/>
<dbReference type="InterPro" id="IPR029044">
    <property type="entry name" value="Nucleotide-diphossugar_trans"/>
</dbReference>
<dbReference type="PANTHER" id="PTHR43777:SF1">
    <property type="entry name" value="MOLYBDENUM COFACTOR CYTIDYLYLTRANSFERASE"/>
    <property type="match status" value="1"/>
</dbReference>
<dbReference type="InterPro" id="IPR025877">
    <property type="entry name" value="MobA-like_NTP_Trfase"/>
</dbReference>
<dbReference type="RefSeq" id="WP_107281905.1">
    <property type="nucleotide sequence ID" value="NZ_PYMC01000002.1"/>
</dbReference>
<dbReference type="EMBL" id="PYMC01000002">
    <property type="protein sequence ID" value="PSW06541.1"/>
    <property type="molecule type" value="Genomic_DNA"/>
</dbReference>
<feature type="domain" description="MobA-like NTP transferase" evidence="2">
    <location>
        <begin position="13"/>
        <end position="164"/>
    </location>
</feature>
<keyword evidence="3" id="KW-0808">Transferase</keyword>
<reference evidence="3 4" key="1">
    <citation type="submission" date="2018-03" db="EMBL/GenBank/DDBJ databases">
        <title>Whole genome sequencing of Histamine producing bacteria.</title>
        <authorList>
            <person name="Butler K."/>
        </authorList>
    </citation>
    <scope>NUCLEOTIDE SEQUENCE [LARGE SCALE GENOMIC DNA]</scope>
    <source>
        <strain evidence="3 4">DSM 16190</strain>
    </source>
</reference>
<dbReference type="Proteomes" id="UP000240904">
    <property type="component" value="Unassembled WGS sequence"/>
</dbReference>
<accession>A0A2T3N2H9</accession>
<sequence length="201" mass="22757">MINQLQNVDCVMPAAGLSSRMGSWKMMLPYRHHTILDESIENALRFCSRVILVVGYRGNELVERYENNTKIRVVVNPDYSQGMFSSIQAGVSEVRTEHFFICHGDMPCVSADIYQQVWSERGGHTVFPGTKAKPGHPVLLPKSIIPVIQRSEIDGKMKPIIMAHKVKFLALDQLDIYLDVDTPVAYHAVCESAHRKYQIDN</sequence>
<dbReference type="Pfam" id="PF12804">
    <property type="entry name" value="NTP_transf_3"/>
    <property type="match status" value="1"/>
</dbReference>
<dbReference type="CDD" id="cd04182">
    <property type="entry name" value="GT_2_like_f"/>
    <property type="match status" value="1"/>
</dbReference>
<proteinExistence type="predicted"/>
<name>A0A2T3N2H9_9GAMM</name>
<keyword evidence="4" id="KW-1185">Reference proteome</keyword>
<dbReference type="InterPro" id="IPR017696">
    <property type="entry name" value="Mo_hydrolase_YgfJ"/>
</dbReference>
<comment type="caution">
    <text evidence="3">The sequence shown here is derived from an EMBL/GenBank/DDBJ whole genome shotgun (WGS) entry which is preliminary data.</text>
</comment>
<dbReference type="AlphaFoldDB" id="A0A2T3N2H9"/>
<dbReference type="Gene3D" id="3.90.550.10">
    <property type="entry name" value="Spore Coat Polysaccharide Biosynthesis Protein SpsA, Chain A"/>
    <property type="match status" value="1"/>
</dbReference>
<organism evidence="3 4">
    <name type="scientific">Photobacterium lipolyticum</name>
    <dbReference type="NCBI Taxonomy" id="266810"/>
    <lineage>
        <taxon>Bacteria</taxon>
        <taxon>Pseudomonadati</taxon>
        <taxon>Pseudomonadota</taxon>
        <taxon>Gammaproteobacteria</taxon>
        <taxon>Vibrionales</taxon>
        <taxon>Vibrionaceae</taxon>
        <taxon>Photobacterium</taxon>
    </lineage>
</organism>
<protein>
    <submittedName>
        <fullName evidence="3">Molybdenum cofactor cytidylyltransferase</fullName>
    </submittedName>
</protein>
<evidence type="ECO:0000313" key="4">
    <source>
        <dbReference type="Proteomes" id="UP000240904"/>
    </source>
</evidence>